<feature type="domain" description="ATP adenylyltransferase C-terminal" evidence="9">
    <location>
        <begin position="471"/>
        <end position="599"/>
    </location>
</feature>
<comment type="function">
    <text evidence="6">Fatty acyl-coenzyme A (CoA) diphosphatase that hydrolyzes fatty acyl-CoA to yield acyl-4'-phosphopantetheine and adenosine 3',5'-bisphosphate. Preferentially hydrolyzes unsaturated long-chain acyl-CoA substrates in the endoplasmic reticulum (ER) lumen. This catalytic activity is required for maintaining ER structure and for lipid droplets (LDs) biogenesis, which are lipid storage organelles involved in maintaining lipid and energy homeostasis. May directly bind to diacylglycerol (DAGs) and triacylglycerol, which is also important for LD biogenesis. May support directional budding of nacent LDs from the ER into the cytosol by reducing DAG levels at sites of LD formation. May play a role in the regulation of cell morphology and cytoskeletal organization. Involved in phospholipid biosynthesis.</text>
</comment>
<reference evidence="11 12" key="1">
    <citation type="journal article" date="2011" name="PLoS Genet.">
        <title>Genome sequencing and comparative transcriptomics of the model entomopathogenic fungi Metarhizium anisopliae and M. acridum.</title>
        <authorList>
            <person name="Gao Q."/>
            <person name="Jin K."/>
            <person name="Ying S.H."/>
            <person name="Zhang Y."/>
            <person name="Xiao G."/>
            <person name="Shang Y."/>
            <person name="Duan Z."/>
            <person name="Hu X."/>
            <person name="Xie X.Q."/>
            <person name="Zhou G."/>
            <person name="Peng G."/>
            <person name="Luo Z."/>
            <person name="Huang W."/>
            <person name="Wang B."/>
            <person name="Fang W."/>
            <person name="Wang S."/>
            <person name="Zhong Y."/>
            <person name="Ma L.J."/>
            <person name="St Leger R.J."/>
            <person name="Zhao G.P."/>
            <person name="Pei Y."/>
            <person name="Feng M.G."/>
            <person name="Xia Y."/>
            <person name="Wang C."/>
        </authorList>
    </citation>
    <scope>NUCLEOTIDE SEQUENCE [LARGE SCALE GENOMIC DNA]</scope>
    <source>
        <strain evidence="11 12">CQMa 102</strain>
    </source>
</reference>
<dbReference type="Pfam" id="PF10261">
    <property type="entry name" value="FIT"/>
    <property type="match status" value="1"/>
</dbReference>
<keyword evidence="3 6" id="KW-0256">Endoplasmic reticulum</keyword>
<dbReference type="GO" id="GO:0140042">
    <property type="term" value="P:lipid droplet formation"/>
    <property type="evidence" value="ECO:0007669"/>
    <property type="project" value="UniProtKB-UniRule"/>
</dbReference>
<dbReference type="InterPro" id="IPR019388">
    <property type="entry name" value="FIT"/>
</dbReference>
<comment type="subcellular location">
    <subcellularLocation>
        <location evidence="1 6">Endoplasmic reticulum membrane</location>
        <topology evidence="1 6">Multi-pass membrane protein</topology>
    </subcellularLocation>
</comment>
<feature type="transmembrane region" description="Helical" evidence="8">
    <location>
        <begin position="299"/>
        <end position="316"/>
    </location>
</feature>
<dbReference type="Pfam" id="PF19327">
    <property type="entry name" value="Ap4A_phos_N"/>
    <property type="match status" value="1"/>
</dbReference>
<comment type="catalytic activity">
    <reaction evidence="6">
        <text>(9Z)-octadecenoyl-CoA + H2O = S-(9Z-octadecenoyl)-4'-phosphopantetheine + adenosine 3',5'-bisphosphate + 2 H(+)</text>
        <dbReference type="Rhea" id="RHEA:65564"/>
        <dbReference type="ChEBI" id="CHEBI:15377"/>
        <dbReference type="ChEBI" id="CHEBI:15378"/>
        <dbReference type="ChEBI" id="CHEBI:57387"/>
        <dbReference type="ChEBI" id="CHEBI:58343"/>
        <dbReference type="ChEBI" id="CHEBI:156553"/>
    </reaction>
</comment>
<evidence type="ECO:0000256" key="4">
    <source>
        <dbReference type="ARBA" id="ARBA00022989"/>
    </source>
</evidence>
<feature type="domain" description="Ap4A phosphorylase 1/2 N-terminal" evidence="10">
    <location>
        <begin position="314"/>
        <end position="447"/>
    </location>
</feature>
<evidence type="ECO:0000256" key="7">
    <source>
        <dbReference type="SAM" id="MobiDB-lite"/>
    </source>
</evidence>
<dbReference type="HAMAP" id="MF_03231">
    <property type="entry name" value="SCS3"/>
    <property type="match status" value="1"/>
</dbReference>
<gene>
    <name evidence="6" type="primary">SCS3</name>
    <name evidence="6" type="synonym">FIT2B</name>
    <name evidence="11" type="ORF">MAC_08533</name>
</gene>
<dbReference type="InterPro" id="IPR046400">
    <property type="entry name" value="SCS3"/>
</dbReference>
<dbReference type="GeneID" id="19252844"/>
<dbReference type="Gene3D" id="3.30.428.70">
    <property type="match status" value="1"/>
</dbReference>
<dbReference type="GO" id="GO:0009117">
    <property type="term" value="P:nucleotide metabolic process"/>
    <property type="evidence" value="ECO:0007669"/>
    <property type="project" value="InterPro"/>
</dbReference>
<comment type="similarity">
    <text evidence="6">Belongs to the FIT family. Fungal FIT2B/SCS3 subfamily.</text>
</comment>
<comment type="catalytic activity">
    <reaction evidence="6">
        <text>(5Z,8Z,11Z,14Z)-eicosatetraenoyl-CoA + H2O = S-(5Z,8Z,11Z,14Z-eicosatetraenoyl)-4'-phosphopantetheine + adenosine 3',5'-bisphosphate + 2 H(+)</text>
        <dbReference type="Rhea" id="RHEA:65568"/>
        <dbReference type="ChEBI" id="CHEBI:15377"/>
        <dbReference type="ChEBI" id="CHEBI:15378"/>
        <dbReference type="ChEBI" id="CHEBI:57368"/>
        <dbReference type="ChEBI" id="CHEBI:58343"/>
        <dbReference type="ChEBI" id="CHEBI:156554"/>
    </reaction>
</comment>
<evidence type="ECO:0000256" key="8">
    <source>
        <dbReference type="SAM" id="Phobius"/>
    </source>
</evidence>
<proteinExistence type="inferred from homology"/>
<dbReference type="EC" id="3.6.1.-" evidence="6"/>
<keyword evidence="6" id="KW-0594">Phospholipid biosynthesis</keyword>
<organism evidence="12">
    <name type="scientific">Metarhizium acridum (strain CQMa 102)</name>
    <dbReference type="NCBI Taxonomy" id="655827"/>
    <lineage>
        <taxon>Eukaryota</taxon>
        <taxon>Fungi</taxon>
        <taxon>Dikarya</taxon>
        <taxon>Ascomycota</taxon>
        <taxon>Pezizomycotina</taxon>
        <taxon>Sordariomycetes</taxon>
        <taxon>Hypocreomycetidae</taxon>
        <taxon>Hypocreales</taxon>
        <taxon>Clavicipitaceae</taxon>
        <taxon>Metarhizium</taxon>
    </lineage>
</organism>
<keyword evidence="2 6" id="KW-0812">Transmembrane</keyword>
<dbReference type="Pfam" id="PF09830">
    <property type="entry name" value="ATP_transf"/>
    <property type="match status" value="1"/>
</dbReference>
<dbReference type="STRING" id="655827.E9EF85"/>
<feature type="active site" evidence="6">
    <location>
        <position position="209"/>
    </location>
</feature>
<dbReference type="GO" id="GO:0005524">
    <property type="term" value="F:ATP binding"/>
    <property type="evidence" value="ECO:0007669"/>
    <property type="project" value="InterPro"/>
</dbReference>
<dbReference type="InterPro" id="IPR009163">
    <property type="entry name" value="Ap4A_phos1/2"/>
</dbReference>
<keyword evidence="6" id="KW-0378">Hydrolase</keyword>
<evidence type="ECO:0000256" key="3">
    <source>
        <dbReference type="ARBA" id="ARBA00022824"/>
    </source>
</evidence>
<dbReference type="KEGG" id="maw:19252844"/>
<feature type="transmembrane region" description="Helical" evidence="8">
    <location>
        <begin position="274"/>
        <end position="293"/>
    </location>
</feature>
<evidence type="ECO:0000256" key="6">
    <source>
        <dbReference type="HAMAP-Rule" id="MF_03231"/>
    </source>
</evidence>
<dbReference type="PANTHER" id="PTHR38420:SF3">
    <property type="entry name" value="5',5'''-P-1,P-4-TETRAPHOSPHATE PHOSPHORYLASE 2"/>
    <property type="match status" value="1"/>
</dbReference>
<dbReference type="OMA" id="CISAYHE"/>
<evidence type="ECO:0000256" key="2">
    <source>
        <dbReference type="ARBA" id="ARBA00022692"/>
    </source>
</evidence>
<keyword evidence="4 6" id="KW-1133">Transmembrane helix</keyword>
<evidence type="ECO:0000313" key="12">
    <source>
        <dbReference type="Proteomes" id="UP000002499"/>
    </source>
</evidence>
<name>E9EF85_METAQ</name>
<dbReference type="InterPro" id="IPR043171">
    <property type="entry name" value="Ap4A_phos1/2-like"/>
</dbReference>
<dbReference type="InParanoid" id="E9EF85"/>
<dbReference type="AlphaFoldDB" id="E9EF85"/>
<feature type="region of interest" description="Disordered" evidence="7">
    <location>
        <begin position="1"/>
        <end position="38"/>
    </location>
</feature>
<feature type="transmembrane region" description="Helical" evidence="8">
    <location>
        <begin position="43"/>
        <end position="61"/>
    </location>
</feature>
<dbReference type="GO" id="GO:0003877">
    <property type="term" value="F:ATP:ADP adenylyltransferase activity"/>
    <property type="evidence" value="ECO:0007669"/>
    <property type="project" value="InterPro"/>
</dbReference>
<dbReference type="GO" id="GO:0010945">
    <property type="term" value="F:coenzyme A diphosphatase activity"/>
    <property type="evidence" value="ECO:0007669"/>
    <property type="project" value="InterPro"/>
</dbReference>
<dbReference type="eggNOG" id="KOG3750">
    <property type="taxonomic scope" value="Eukaryota"/>
</dbReference>
<evidence type="ECO:0000313" key="11">
    <source>
        <dbReference type="EMBL" id="EFY85401.1"/>
    </source>
</evidence>
<dbReference type="GO" id="GO:0005789">
    <property type="term" value="C:endoplasmic reticulum membrane"/>
    <property type="evidence" value="ECO:0007669"/>
    <property type="project" value="UniProtKB-SubCell"/>
</dbReference>
<keyword evidence="6" id="KW-1208">Phospholipid metabolism</keyword>
<feature type="compositionally biased region" description="Polar residues" evidence="7">
    <location>
        <begin position="1"/>
        <end position="20"/>
    </location>
</feature>
<comment type="catalytic activity">
    <reaction evidence="6">
        <text>an acyl-CoA + H2O = an acyl-4'-phosphopantetheine + adenosine 3',5'-bisphosphate + 2 H(+)</text>
        <dbReference type="Rhea" id="RHEA:50044"/>
        <dbReference type="ChEBI" id="CHEBI:15377"/>
        <dbReference type="ChEBI" id="CHEBI:15378"/>
        <dbReference type="ChEBI" id="CHEBI:58342"/>
        <dbReference type="ChEBI" id="CHEBI:58343"/>
        <dbReference type="ChEBI" id="CHEBI:132023"/>
    </reaction>
</comment>
<accession>E9EF85</accession>
<evidence type="ECO:0000256" key="5">
    <source>
        <dbReference type="ARBA" id="ARBA00023136"/>
    </source>
</evidence>
<feature type="transmembrane region" description="Helical" evidence="8">
    <location>
        <begin position="135"/>
        <end position="154"/>
    </location>
</feature>
<dbReference type="InterPro" id="IPR019200">
    <property type="entry name" value="ATP_adenylylTrfase_C"/>
</dbReference>
<dbReference type="InterPro" id="IPR036265">
    <property type="entry name" value="HIT-like_sf"/>
</dbReference>
<dbReference type="GO" id="GO:0008654">
    <property type="term" value="P:phospholipid biosynthetic process"/>
    <property type="evidence" value="ECO:0007669"/>
    <property type="project" value="UniProtKB-KW"/>
</dbReference>
<dbReference type="OrthoDB" id="5579088at2759"/>
<dbReference type="SUPFAM" id="SSF54197">
    <property type="entry name" value="HIT-like"/>
    <property type="match status" value="1"/>
</dbReference>
<keyword evidence="12" id="KW-1185">Reference proteome</keyword>
<evidence type="ECO:0000256" key="1">
    <source>
        <dbReference type="ARBA" id="ARBA00004477"/>
    </source>
</evidence>
<dbReference type="HOGENOM" id="CLU_395872_0_0_1"/>
<keyword evidence="6" id="KW-0444">Lipid biosynthesis</keyword>
<dbReference type="PANTHER" id="PTHR38420">
    <property type="entry name" value="AP-4-A PHOSPHORYLASE II"/>
    <property type="match status" value="1"/>
</dbReference>
<keyword evidence="5 6" id="KW-0472">Membrane</keyword>
<protein>
    <recommendedName>
        <fullName evidence="6">Acyl-coenzyme A diphosphatase SCS3</fullName>
        <ecNumber evidence="6">3.6.1.-</ecNumber>
    </recommendedName>
    <alternativeName>
        <fullName evidence="6">FIT family protein SCS3</fullName>
    </alternativeName>
</protein>
<feature type="active site" evidence="6">
    <location>
        <position position="293"/>
    </location>
</feature>
<dbReference type="InterPro" id="IPR045759">
    <property type="entry name" value="Ap4A_phos1/2_N"/>
</dbReference>
<evidence type="ECO:0000259" key="9">
    <source>
        <dbReference type="Pfam" id="PF09830"/>
    </source>
</evidence>
<sequence length="611" mass="66318">MVTTRRSAGSSMEPTATGPTMRQPQNSSPPRNPPLLPTPTERLTLAVFPLVLIFGTLFSVLSPETRSAHYDPLTQSHSQDPSAAPSYFARKSNIFNVVFVKRGWGWTTFAFYFFLLTHPSGGAGGLDMTPRRLRAMLRWAAVTAWWFLVTQWCFGPPMIDRGFRWTGGKCDVAERDVLQGSSDMGEAFTAVACKAAGGKWNGGHDISGHVFLLVLGTCFLAQEIGWAVSRWSSRLAEERCIILPDGAVKSANIEAETAAGQGGGYALGIGTKTALGVVGMNLWMLLMTAIYFHTWFEKLTGLLTALVGVYLVYIVPRGLKFQLRFSPALANKPKPPQDASLTPKKPFDPFANPPPALYIADVGPSHYLVLNKFAIVPEHFILATKEFKQQTDVLEEADLEATLACIEAFESEDKGEDGGLFAFFNCGEHSGASQPHRHIQLLPIDRMRDGLESENGHHPWNVLADGEHLEQTPFVVFSEPITPGMSGAEVYGVYLRLYGQACKAIGERNGAHAPAVQVTAGAPSQISYNMAMTKSRLVICPRLAEGGPVCGRNGEDVGRLALNGTVLAGTALVKNEAEWDALRENPACLADVLRGIGLPRDVYGDEGANKL</sequence>
<evidence type="ECO:0000259" key="10">
    <source>
        <dbReference type="Pfam" id="PF19327"/>
    </source>
</evidence>
<dbReference type="Proteomes" id="UP000002499">
    <property type="component" value="Unassembled WGS sequence"/>
</dbReference>
<dbReference type="EMBL" id="GL698578">
    <property type="protein sequence ID" value="EFY85401.1"/>
    <property type="molecule type" value="Genomic_DNA"/>
</dbReference>
<feature type="transmembrane region" description="Helical" evidence="8">
    <location>
        <begin position="94"/>
        <end position="115"/>
    </location>
</feature>
<comment type="catalytic activity">
    <reaction evidence="6">
        <text>hexadecanoyl-CoA + H2O = S-hexadecanoyl-4'-phosphopantetheine + adenosine 3',5'-bisphosphate + 2 H(+)</text>
        <dbReference type="Rhea" id="RHEA:50032"/>
        <dbReference type="ChEBI" id="CHEBI:15377"/>
        <dbReference type="ChEBI" id="CHEBI:15378"/>
        <dbReference type="ChEBI" id="CHEBI:57379"/>
        <dbReference type="ChEBI" id="CHEBI:58343"/>
        <dbReference type="ChEBI" id="CHEBI:132018"/>
    </reaction>
</comment>
<keyword evidence="6" id="KW-0443">Lipid metabolism</keyword>